<keyword evidence="2" id="KW-0812">Transmembrane</keyword>
<dbReference type="InterPro" id="IPR010448">
    <property type="entry name" value="Torsin"/>
</dbReference>
<sequence length="367" mass="41350">MVLRHSLLSLSLLLLPIILGQQCAYFSKEDLFSRLEMHIKTCIDPIPSTPALSTLTERFIANEFDGRQPLALVFFSNSSHMLRSLAGALASSLFGSSRSPQTVQSVDFQALLEPSPRLSNYDIKQRLRAAIAAPLNACPERSLFVLENVQALDDVTLPVLDVFLDPLNGKRAQFQHHREGLASRVFDCTNSVFLFLFKVTASNLYHGDEIDNFNWREYLVQRWTRSQGSIEEFTPHAFVGRLTDAVAVFPKNGNESAKNNFTEVNQTREWRQMCELQLENAESDQQQENGHETSMTAALSLVSENFGAAAHYIPGAIAMMSIPAYLLILTRAKRWNGEIIKKRGSIHRRRHCGGSGSTKRKRRKARK</sequence>
<evidence type="ECO:0000313" key="5">
    <source>
        <dbReference type="Proteomes" id="UP000294530"/>
    </source>
</evidence>
<feature type="transmembrane region" description="Helical" evidence="2">
    <location>
        <begin position="309"/>
        <end position="329"/>
    </location>
</feature>
<evidence type="ECO:0000313" key="4">
    <source>
        <dbReference type="EMBL" id="TDH66483.1"/>
    </source>
</evidence>
<evidence type="ECO:0000256" key="2">
    <source>
        <dbReference type="SAM" id="Phobius"/>
    </source>
</evidence>
<dbReference type="KEGG" id="blac:94349525"/>
<feature type="region of interest" description="Disordered" evidence="1">
    <location>
        <begin position="346"/>
        <end position="367"/>
    </location>
</feature>
<comment type="caution">
    <text evidence="4">The sequence shown here is derived from an EMBL/GenBank/DDBJ whole genome shotgun (WGS) entry which is preliminary data.</text>
</comment>
<dbReference type="PANTHER" id="PTHR10760">
    <property type="entry name" value="TORSIN"/>
    <property type="match status" value="1"/>
</dbReference>
<keyword evidence="2" id="KW-1133">Transmembrane helix</keyword>
<feature type="signal peptide" evidence="3">
    <location>
        <begin position="1"/>
        <end position="20"/>
    </location>
</feature>
<dbReference type="EMBL" id="SHOA02000017">
    <property type="protein sequence ID" value="TDH66483.1"/>
    <property type="molecule type" value="Genomic_DNA"/>
</dbReference>
<dbReference type="GO" id="GO:0005524">
    <property type="term" value="F:ATP binding"/>
    <property type="evidence" value="ECO:0007669"/>
    <property type="project" value="InterPro"/>
</dbReference>
<keyword evidence="3" id="KW-0732">Signal</keyword>
<keyword evidence="2" id="KW-0472">Membrane</keyword>
<evidence type="ECO:0000256" key="1">
    <source>
        <dbReference type="SAM" id="MobiDB-lite"/>
    </source>
</evidence>
<accession>A0A976FGQ4</accession>
<name>A0A976FGQ4_BRELC</name>
<keyword evidence="5" id="KW-1185">Reference proteome</keyword>
<dbReference type="AlphaFoldDB" id="A0A976FGQ4"/>
<organism evidence="4 5">
    <name type="scientific">Bremia lactucae</name>
    <name type="common">Lettuce downy mildew</name>
    <dbReference type="NCBI Taxonomy" id="4779"/>
    <lineage>
        <taxon>Eukaryota</taxon>
        <taxon>Sar</taxon>
        <taxon>Stramenopiles</taxon>
        <taxon>Oomycota</taxon>
        <taxon>Peronosporomycetes</taxon>
        <taxon>Peronosporales</taxon>
        <taxon>Peronosporaceae</taxon>
        <taxon>Bremia</taxon>
    </lineage>
</organism>
<feature type="chain" id="PRO_5036779443" evidence="3">
    <location>
        <begin position="21"/>
        <end position="367"/>
    </location>
</feature>
<dbReference type="GO" id="GO:0016887">
    <property type="term" value="F:ATP hydrolysis activity"/>
    <property type="evidence" value="ECO:0007669"/>
    <property type="project" value="InterPro"/>
</dbReference>
<dbReference type="RefSeq" id="XP_067815982.1">
    <property type="nucleotide sequence ID" value="XM_067963854.1"/>
</dbReference>
<dbReference type="OrthoDB" id="113143at2759"/>
<evidence type="ECO:0000256" key="3">
    <source>
        <dbReference type="SAM" id="SignalP"/>
    </source>
</evidence>
<dbReference type="PANTHER" id="PTHR10760:SF2">
    <property type="entry name" value="LD13476P-RELATED"/>
    <property type="match status" value="1"/>
</dbReference>
<protein>
    <submittedName>
        <fullName evidence="4">Uncharacterized protein</fullName>
    </submittedName>
</protein>
<proteinExistence type="predicted"/>
<reference evidence="4 5" key="1">
    <citation type="journal article" date="2021" name="Genome Biol.">
        <title>AFLAP: assembly-free linkage analysis pipeline using k-mers from genome sequencing data.</title>
        <authorList>
            <person name="Fletcher K."/>
            <person name="Zhang L."/>
            <person name="Gil J."/>
            <person name="Han R."/>
            <person name="Cavanaugh K."/>
            <person name="Michelmore R."/>
        </authorList>
    </citation>
    <scope>NUCLEOTIDE SEQUENCE [LARGE SCALE GENOMIC DNA]</scope>
    <source>
        <strain evidence="4 5">SF5</strain>
    </source>
</reference>
<dbReference type="Proteomes" id="UP000294530">
    <property type="component" value="Unassembled WGS sequence"/>
</dbReference>
<dbReference type="GO" id="GO:0005737">
    <property type="term" value="C:cytoplasm"/>
    <property type="evidence" value="ECO:0007669"/>
    <property type="project" value="UniProtKB-ARBA"/>
</dbReference>
<dbReference type="GeneID" id="94349525"/>
<gene>
    <name evidence="4" type="ORF">CCR75_005779</name>
</gene>